<gene>
    <name evidence="2" type="primary">rbpA</name>
    <name evidence="4" type="ORF">LI90_1543</name>
    <name evidence="5" type="ORF">TH66_07270</name>
    <name evidence="6" type="ORF">TR74_09580</name>
</gene>
<dbReference type="InterPro" id="IPR038638">
    <property type="entry name" value="RbpA_sf"/>
</dbReference>
<dbReference type="RefSeq" id="WP_066885988.1">
    <property type="nucleotide sequence ID" value="NZ_JYIJ01000015.1"/>
</dbReference>
<keyword evidence="2" id="KW-0804">Transcription</keyword>
<sequence>MSGGNAIRGTRVGAGPMGEAERGEAAPRIRVSYWCAKGHETRPSFAADAQLPDTWDCPRCGWPASRNRDEPPAPPKTEPYKTHLAYVRERRTPEEGEAILAEALAKLRAGQLGRF</sequence>
<feature type="region of interest" description="Disordered" evidence="3">
    <location>
        <begin position="1"/>
        <end position="23"/>
    </location>
</feature>
<evidence type="ECO:0000313" key="9">
    <source>
        <dbReference type="Proteomes" id="UP000070659"/>
    </source>
</evidence>
<comment type="function">
    <text evidence="2">Binds to RNA polymerase (RNAP), stimulating transcription from principal, but not alternative sigma factor promoters.</text>
</comment>
<dbReference type="EMBL" id="LAXD01000001">
    <property type="protein sequence ID" value="KWW99903.1"/>
    <property type="molecule type" value="Genomic_DNA"/>
</dbReference>
<evidence type="ECO:0000256" key="1">
    <source>
        <dbReference type="ARBA" id="ARBA00022723"/>
    </source>
</evidence>
<dbReference type="InterPro" id="IPR025182">
    <property type="entry name" value="RNApol-bd_RbpA"/>
</dbReference>
<feature type="binding site" evidence="2">
    <location>
        <position position="57"/>
    </location>
    <ligand>
        <name>Zn(2+)</name>
        <dbReference type="ChEBI" id="CHEBI:29105"/>
    </ligand>
</feature>
<reference evidence="4" key="4">
    <citation type="submission" date="2015-04" db="EMBL/GenBank/DDBJ databases">
        <title>Physiological reanalysis, assessment of diazotrophy, and genome sequences of multiple isolates of Streptomyces thermoautotrophicus.</title>
        <authorList>
            <person name="MacKellar D.C."/>
            <person name="Lieber L."/>
            <person name="Norman J."/>
            <person name="Bolger A."/>
            <person name="Tobin C."/>
            <person name="Murray J.W."/>
            <person name="Woodward J."/>
            <person name="Friesen M."/>
            <person name="Prell J."/>
        </authorList>
    </citation>
    <scope>NUCLEOTIDE SEQUENCE [LARGE SCALE GENOMIC DNA]</scope>
    <source>
        <strain evidence="4">H1</strain>
    </source>
</reference>
<dbReference type="InterPro" id="IPR018527">
    <property type="entry name" value="Rubredoxin_Fe_BS"/>
</dbReference>
<name>A0A132NH31_9ACTN</name>
<accession>A0A132NH31</accession>
<evidence type="ECO:0000256" key="3">
    <source>
        <dbReference type="SAM" id="MobiDB-lite"/>
    </source>
</evidence>
<dbReference type="HAMAP" id="MF_01483">
    <property type="entry name" value="RbpA"/>
    <property type="match status" value="1"/>
</dbReference>
<keyword evidence="2" id="KW-0862">Zinc</keyword>
<dbReference type="PROSITE" id="PS00202">
    <property type="entry name" value="RUBREDOXIN"/>
    <property type="match status" value="1"/>
</dbReference>
<protein>
    <recommendedName>
        <fullName evidence="2">RNA polymerase-binding protein RbpA</fullName>
    </recommendedName>
</protein>
<dbReference type="AlphaFoldDB" id="A0A132NH31"/>
<comment type="cofactor">
    <cofactor evidence="2">
        <name>Zn(2+)</name>
        <dbReference type="ChEBI" id="CHEBI:29105"/>
    </cofactor>
    <text evidence="2">Bind 1 Zn(2+) per subunit.</text>
</comment>
<proteinExistence type="inferred from homology"/>
<comment type="caution">
    <text evidence="6">The sequence shown here is derived from an EMBL/GenBank/DDBJ whole genome shotgun (WGS) entry which is preliminary data.</text>
</comment>
<keyword evidence="7" id="KW-1185">Reference proteome</keyword>
<feature type="binding site" evidence="2">
    <location>
        <position position="60"/>
    </location>
    <ligand>
        <name>Zn(2+)</name>
        <dbReference type="ChEBI" id="CHEBI:29105"/>
    </ligand>
</feature>
<evidence type="ECO:0000313" key="4">
    <source>
        <dbReference type="EMBL" id="KWW99903.1"/>
    </source>
</evidence>
<reference evidence="6 9" key="2">
    <citation type="submission" date="2015-02" db="EMBL/GenBank/DDBJ databases">
        <title>Physiological reanalysis, assessment of diazotrophy, and genome sequences of multiple isolates of Streptomyces thermoautotrophicus.</title>
        <authorList>
            <person name="MacKellar D.C."/>
            <person name="Lieber L."/>
            <person name="Norman J."/>
            <person name="Bolger A."/>
            <person name="Tobin C."/>
            <person name="Murray J.W."/>
            <person name="Prell J."/>
        </authorList>
    </citation>
    <scope>NUCLEOTIDE SEQUENCE [LARGE SCALE GENOMIC DNA]</scope>
    <source>
        <strain evidence="6 9">UBT1</strain>
    </source>
</reference>
<dbReference type="Proteomes" id="UP000070188">
    <property type="component" value="Unassembled WGS sequence"/>
</dbReference>
<reference evidence="7" key="3">
    <citation type="submission" date="2015-04" db="EMBL/GenBank/DDBJ databases">
        <title>Physiological reanalysis, assessment of diazotrophy, and genome sequences of multiple isolates of Streptomyces thermoautotrophicus.</title>
        <authorList>
            <person name="MacKellar D.C."/>
            <person name="Lieber L."/>
            <person name="Norman J."/>
            <person name="Bolger A."/>
            <person name="Tobin C."/>
            <person name="Murray J.W."/>
            <person name="Chang R."/>
            <person name="Ford T."/>
            <person name="Nguyen P.Q."/>
            <person name="Woodward J."/>
            <person name="Permingeat H."/>
            <person name="Joshi N.S."/>
            <person name="Silver P.A."/>
            <person name="Usadel B."/>
            <person name="Rutherford A.W."/>
            <person name="Friesen M."/>
            <person name="Prell J."/>
        </authorList>
    </citation>
    <scope>NUCLEOTIDE SEQUENCE [LARGE SCALE GENOMIC DNA]</scope>
    <source>
        <strain evidence="7">H1</strain>
    </source>
</reference>
<dbReference type="GO" id="GO:0008270">
    <property type="term" value="F:zinc ion binding"/>
    <property type="evidence" value="ECO:0007669"/>
    <property type="project" value="UniProtKB-UniRule"/>
</dbReference>
<evidence type="ECO:0000313" key="6">
    <source>
        <dbReference type="EMBL" id="KWX09445.1"/>
    </source>
</evidence>
<dbReference type="EMBL" id="JYIJ01000015">
    <property type="protein sequence ID" value="KWX04392.1"/>
    <property type="molecule type" value="Genomic_DNA"/>
</dbReference>
<evidence type="ECO:0000313" key="7">
    <source>
        <dbReference type="Proteomes" id="UP000070188"/>
    </source>
</evidence>
<dbReference type="GO" id="GO:0001000">
    <property type="term" value="F:bacterial-type RNA polymerase core enzyme binding"/>
    <property type="evidence" value="ECO:0007669"/>
    <property type="project" value="UniProtKB-UniRule"/>
</dbReference>
<evidence type="ECO:0000313" key="8">
    <source>
        <dbReference type="Proteomes" id="UP000070598"/>
    </source>
</evidence>
<dbReference type="EMBL" id="JYIK01000812">
    <property type="protein sequence ID" value="KWX09445.1"/>
    <property type="molecule type" value="Genomic_DNA"/>
</dbReference>
<dbReference type="PATRIC" id="fig|1469144.10.peg.1688"/>
<reference evidence="8" key="1">
    <citation type="submission" date="2015-02" db="EMBL/GenBank/DDBJ databases">
        <title>Physiological reanalysis, assessment of diazotrophy, and genome sequences of multiple isolates of Streptomyces thermoautotrophicus.</title>
        <authorList>
            <person name="MacKellar D.C."/>
            <person name="Lieber L."/>
            <person name="Norman J."/>
            <person name="Bolger A."/>
            <person name="Tobin C."/>
            <person name="Murray J.W."/>
            <person name="Friesen M."/>
            <person name="Prell J."/>
        </authorList>
    </citation>
    <scope>NUCLEOTIDE SEQUENCE [LARGE SCALE GENOMIC DNA]</scope>
    <source>
        <strain evidence="8">UBT1</strain>
    </source>
</reference>
<dbReference type="Proteomes" id="UP000070659">
    <property type="component" value="Unassembled WGS sequence"/>
</dbReference>
<dbReference type="Proteomes" id="UP000070598">
    <property type="component" value="Unassembled WGS sequence"/>
</dbReference>
<evidence type="ECO:0000256" key="2">
    <source>
        <dbReference type="HAMAP-Rule" id="MF_01483"/>
    </source>
</evidence>
<dbReference type="GO" id="GO:0045893">
    <property type="term" value="P:positive regulation of DNA-templated transcription"/>
    <property type="evidence" value="ECO:0007669"/>
    <property type="project" value="UniProtKB-UniRule"/>
</dbReference>
<feature type="binding site" evidence="2">
    <location>
        <position position="35"/>
    </location>
    <ligand>
        <name>Zn(2+)</name>
        <dbReference type="ChEBI" id="CHEBI:29105"/>
    </ligand>
</feature>
<keyword evidence="2" id="KW-0805">Transcription regulation</keyword>
<dbReference type="Gene3D" id="2.20.28.270">
    <property type="entry name" value="RNA polymerase-binding protein A"/>
    <property type="match status" value="1"/>
</dbReference>
<comment type="subunit">
    <text evidence="2">Forms a complex with the RNAP catalytic core and with free principal sigma factors.</text>
</comment>
<dbReference type="OrthoDB" id="3254820at2"/>
<organism evidence="6 8">
    <name type="scientific">Carbonactinospora thermoautotrophica</name>
    <dbReference type="NCBI Taxonomy" id="1469144"/>
    <lineage>
        <taxon>Bacteria</taxon>
        <taxon>Bacillati</taxon>
        <taxon>Actinomycetota</taxon>
        <taxon>Actinomycetes</taxon>
        <taxon>Kitasatosporales</taxon>
        <taxon>Carbonactinosporaceae</taxon>
        <taxon>Carbonactinospora</taxon>
    </lineage>
</organism>
<dbReference type="STRING" id="1469144.LI90_1543"/>
<keyword evidence="1 2" id="KW-0479">Metal-binding</keyword>
<feature type="binding site" evidence="2">
    <location>
        <position position="39"/>
    </location>
    <ligand>
        <name>Zn(2+)</name>
        <dbReference type="ChEBI" id="CHEBI:29105"/>
    </ligand>
</feature>
<evidence type="ECO:0000313" key="5">
    <source>
        <dbReference type="EMBL" id="KWX04392.1"/>
    </source>
</evidence>
<dbReference type="Pfam" id="PF13397">
    <property type="entry name" value="RbpA"/>
    <property type="match status" value="1"/>
</dbReference>
<comment type="similarity">
    <text evidence="2">Belongs to the RNA polymerase-binding protein RbpA family.</text>
</comment>